<reference evidence="4 5" key="1">
    <citation type="submission" date="2015-09" db="EMBL/GenBank/DDBJ databases">
        <title>Complete genome sequence of Defluviimonas alba cai42t isolated from an oilfield in Xinjiang.</title>
        <authorList>
            <person name="Geng S."/>
            <person name="Pan X."/>
            <person name="Wu X."/>
        </authorList>
    </citation>
    <scope>NUCLEOTIDE SEQUENCE [LARGE SCALE GENOMIC DNA]</scope>
    <source>
        <strain evidence="5">cai42</strain>
    </source>
</reference>
<dbReference type="SUPFAM" id="SSF52833">
    <property type="entry name" value="Thioredoxin-like"/>
    <property type="match status" value="1"/>
</dbReference>
<evidence type="ECO:0000256" key="2">
    <source>
        <dbReference type="SAM" id="SignalP"/>
    </source>
</evidence>
<dbReference type="Pfam" id="PF13462">
    <property type="entry name" value="Thioredoxin_4"/>
    <property type="match status" value="1"/>
</dbReference>
<dbReference type="RefSeq" id="WP_066817545.1">
    <property type="nucleotide sequence ID" value="NZ_CP012661.1"/>
</dbReference>
<proteinExistence type="predicted"/>
<feature type="domain" description="Thioredoxin" evidence="3">
    <location>
        <begin position="29"/>
        <end position="222"/>
    </location>
</feature>
<comment type="function">
    <text evidence="1">May be required for disulfide bond formation in some proteins.</text>
</comment>
<dbReference type="InterPro" id="IPR013766">
    <property type="entry name" value="Thioredoxin_domain"/>
</dbReference>
<dbReference type="PROSITE" id="PS51352">
    <property type="entry name" value="THIOREDOXIN_2"/>
    <property type="match status" value="1"/>
</dbReference>
<dbReference type="KEGG" id="daa:AKL17_4611"/>
<keyword evidence="5" id="KW-1185">Reference proteome</keyword>
<dbReference type="AlphaFoldDB" id="A0A159Z8K3"/>
<dbReference type="STRING" id="1335048.AKL17_4611"/>
<evidence type="ECO:0000313" key="4">
    <source>
        <dbReference type="EMBL" id="AMY71821.1"/>
    </source>
</evidence>
<dbReference type="OrthoDB" id="8478320at2"/>
<dbReference type="PATRIC" id="fig|1335048.3.peg.4784"/>
<accession>A0A159Z8K3</accession>
<dbReference type="Proteomes" id="UP000076128">
    <property type="component" value="Chromosome"/>
</dbReference>
<keyword evidence="2" id="KW-0732">Signal</keyword>
<evidence type="ECO:0000313" key="5">
    <source>
        <dbReference type="Proteomes" id="UP000076128"/>
    </source>
</evidence>
<feature type="chain" id="PRO_5007811371" evidence="2">
    <location>
        <begin position="18"/>
        <end position="223"/>
    </location>
</feature>
<gene>
    <name evidence="4" type="ORF">AKL17_4611</name>
</gene>
<organism evidence="4 5">
    <name type="scientific">Frigidibacter mobilis</name>
    <dbReference type="NCBI Taxonomy" id="1335048"/>
    <lineage>
        <taxon>Bacteria</taxon>
        <taxon>Pseudomonadati</taxon>
        <taxon>Pseudomonadota</taxon>
        <taxon>Alphaproteobacteria</taxon>
        <taxon>Rhodobacterales</taxon>
        <taxon>Paracoccaceae</taxon>
        <taxon>Frigidibacter</taxon>
    </lineage>
</organism>
<protein>
    <submittedName>
        <fullName evidence="4">Putative thiol-disulfide oxidoreductase D</fullName>
    </submittedName>
</protein>
<sequence>MKRRTFTLAALSATLVAGGSYLTFFGKPGQSTGALPGAAFAQDAGAEPVIRPDFVLGQADAPIEVIEYASYTCPHCAHFHTQVFPQLKANYIDTGKVKFIHREVYFDKFGLWAGMVAQCSGEMRYYGVSGMIYDTQAEWIGKGDAGAIADNLRKIGAKAGLSKEQLDACMNDGAMAQSMVATYQKHATDDDVQATPTLIIDGEKHSNMSYDDLAAILDAKLAQ</sequence>
<dbReference type="InterPro" id="IPR036249">
    <property type="entry name" value="Thioredoxin-like_sf"/>
</dbReference>
<name>A0A159Z8K3_9RHOB</name>
<dbReference type="InterPro" id="IPR012336">
    <property type="entry name" value="Thioredoxin-like_fold"/>
</dbReference>
<evidence type="ECO:0000259" key="3">
    <source>
        <dbReference type="PROSITE" id="PS51352"/>
    </source>
</evidence>
<dbReference type="EMBL" id="CP012661">
    <property type="protein sequence ID" value="AMY71821.1"/>
    <property type="molecule type" value="Genomic_DNA"/>
</dbReference>
<evidence type="ECO:0000256" key="1">
    <source>
        <dbReference type="ARBA" id="ARBA00003565"/>
    </source>
</evidence>
<feature type="signal peptide" evidence="2">
    <location>
        <begin position="1"/>
        <end position="17"/>
    </location>
</feature>
<dbReference type="Gene3D" id="3.40.30.10">
    <property type="entry name" value="Glutaredoxin"/>
    <property type="match status" value="1"/>
</dbReference>